<evidence type="ECO:0000313" key="2">
    <source>
        <dbReference type="EMBL" id="PSR80965.1"/>
    </source>
</evidence>
<dbReference type="SUPFAM" id="SSF81383">
    <property type="entry name" value="F-box domain"/>
    <property type="match status" value="1"/>
</dbReference>
<protein>
    <recommendedName>
        <fullName evidence="1">F-box domain-containing protein</fullName>
    </recommendedName>
</protein>
<dbReference type="InParanoid" id="A0A2T3A179"/>
<dbReference type="EMBL" id="KZ678513">
    <property type="protein sequence ID" value="PSR80965.1"/>
    <property type="molecule type" value="Genomic_DNA"/>
</dbReference>
<dbReference type="PROSITE" id="PS50181">
    <property type="entry name" value="FBOX"/>
    <property type="match status" value="1"/>
</dbReference>
<dbReference type="Pfam" id="PF12937">
    <property type="entry name" value="F-box-like"/>
    <property type="match status" value="1"/>
</dbReference>
<gene>
    <name evidence="2" type="ORF">BD289DRAFT_484638</name>
</gene>
<name>A0A2T3A179_9PEZI</name>
<evidence type="ECO:0000259" key="1">
    <source>
        <dbReference type="PROSITE" id="PS50181"/>
    </source>
</evidence>
<dbReference type="InterPro" id="IPR036047">
    <property type="entry name" value="F-box-like_dom_sf"/>
</dbReference>
<dbReference type="Proteomes" id="UP000241462">
    <property type="component" value="Unassembled WGS sequence"/>
</dbReference>
<dbReference type="AlphaFoldDB" id="A0A2T3A179"/>
<organism evidence="2 3">
    <name type="scientific">Coniella lustricola</name>
    <dbReference type="NCBI Taxonomy" id="2025994"/>
    <lineage>
        <taxon>Eukaryota</taxon>
        <taxon>Fungi</taxon>
        <taxon>Dikarya</taxon>
        <taxon>Ascomycota</taxon>
        <taxon>Pezizomycotina</taxon>
        <taxon>Sordariomycetes</taxon>
        <taxon>Sordariomycetidae</taxon>
        <taxon>Diaporthales</taxon>
        <taxon>Schizoparmaceae</taxon>
        <taxon>Coniella</taxon>
    </lineage>
</organism>
<dbReference type="InterPro" id="IPR001810">
    <property type="entry name" value="F-box_dom"/>
</dbReference>
<feature type="domain" description="F-box" evidence="1">
    <location>
        <begin position="5"/>
        <end position="53"/>
    </location>
</feature>
<sequence>MASLARNINDLPSEILIQILSPMTTVQLLPLARINRRFYDLALRIIHTRLTDAASLPLHEIILEAYHPSAKLSTPYLHCDYLGTNGLEGYTEDEDKQLSFGQLHDLYSRFRPVVQEENRRGRARYPSVSGNSGTTQVAGQDDDFTASITVNLDEGEMFSQLCVMTNLVKSGPRRGVFLSHVNISDGVVRVFRRWLNAQLSEAGGNASKEESILWMDRSKTVGLKFRVRENVDARRPALWSQTDDEDLPVSYTLVYEELLVRTSTMLLEVEKSEDQEVSNTGNAIIIASI</sequence>
<keyword evidence="3" id="KW-1185">Reference proteome</keyword>
<accession>A0A2T3A179</accession>
<evidence type="ECO:0000313" key="3">
    <source>
        <dbReference type="Proteomes" id="UP000241462"/>
    </source>
</evidence>
<dbReference type="OrthoDB" id="9981546at2759"/>
<proteinExistence type="predicted"/>
<reference evidence="2 3" key="1">
    <citation type="journal article" date="2018" name="Mycol. Prog.">
        <title>Coniella lustricola, a new species from submerged detritus.</title>
        <authorList>
            <person name="Raudabaugh D.B."/>
            <person name="Iturriaga T."/>
            <person name="Carver A."/>
            <person name="Mondo S."/>
            <person name="Pangilinan J."/>
            <person name="Lipzen A."/>
            <person name="He G."/>
            <person name="Amirebrahimi M."/>
            <person name="Grigoriev I.V."/>
            <person name="Miller A.N."/>
        </authorList>
    </citation>
    <scope>NUCLEOTIDE SEQUENCE [LARGE SCALE GENOMIC DNA]</scope>
    <source>
        <strain evidence="2 3">B22-T-1</strain>
    </source>
</reference>